<dbReference type="InterPro" id="IPR002145">
    <property type="entry name" value="CopG"/>
</dbReference>
<dbReference type="RefSeq" id="WP_317490230.1">
    <property type="nucleotide sequence ID" value="NZ_CP136051.1"/>
</dbReference>
<sequence length="77" mass="8828">MATFTSTLPDELLKILAEKAKALSQPKNRLIENALRLYLEHLEKAEYIKSYKQAATDDEILSIAEEGMADYLRELEK</sequence>
<accession>A0ABZ0IT14</accession>
<evidence type="ECO:0000313" key="2">
    <source>
        <dbReference type="EMBL" id="WOK07554.1"/>
    </source>
</evidence>
<name>A0ABZ0IT14_9BACT</name>
<dbReference type="Proteomes" id="UP001302349">
    <property type="component" value="Chromosome"/>
</dbReference>
<dbReference type="Gene3D" id="1.10.1220.10">
    <property type="entry name" value="Met repressor-like"/>
    <property type="match status" value="1"/>
</dbReference>
<evidence type="ECO:0000313" key="3">
    <source>
        <dbReference type="Proteomes" id="UP001302349"/>
    </source>
</evidence>
<dbReference type="InterPro" id="IPR013321">
    <property type="entry name" value="Arc_rbn_hlx_hlx"/>
</dbReference>
<organism evidence="2 3">
    <name type="scientific">Imperialibacter roseus</name>
    <dbReference type="NCBI Taxonomy" id="1324217"/>
    <lineage>
        <taxon>Bacteria</taxon>
        <taxon>Pseudomonadati</taxon>
        <taxon>Bacteroidota</taxon>
        <taxon>Cytophagia</taxon>
        <taxon>Cytophagales</taxon>
        <taxon>Flammeovirgaceae</taxon>
        <taxon>Imperialibacter</taxon>
    </lineage>
</organism>
<evidence type="ECO:0000259" key="1">
    <source>
        <dbReference type="Pfam" id="PF01402"/>
    </source>
</evidence>
<gene>
    <name evidence="2" type="ORF">RT717_02825</name>
</gene>
<proteinExistence type="predicted"/>
<protein>
    <submittedName>
        <fullName evidence="2">Ribbon-helix-helix protein, CopG family</fullName>
    </submittedName>
</protein>
<feature type="domain" description="Ribbon-helix-helix protein CopG" evidence="1">
    <location>
        <begin position="7"/>
        <end position="40"/>
    </location>
</feature>
<keyword evidence="3" id="KW-1185">Reference proteome</keyword>
<dbReference type="Pfam" id="PF01402">
    <property type="entry name" value="RHH_1"/>
    <property type="match status" value="1"/>
</dbReference>
<reference evidence="2 3" key="1">
    <citation type="journal article" date="2023" name="Microbiol. Resour. Announc.">
        <title>Complete Genome Sequence of Imperialibacter roseus strain P4T.</title>
        <authorList>
            <person name="Tizabi D.R."/>
            <person name="Bachvaroff T."/>
            <person name="Hill R.T."/>
        </authorList>
    </citation>
    <scope>NUCLEOTIDE SEQUENCE [LARGE SCALE GENOMIC DNA]</scope>
    <source>
        <strain evidence="2 3">P4T</strain>
    </source>
</reference>
<dbReference type="EMBL" id="CP136051">
    <property type="protein sequence ID" value="WOK07554.1"/>
    <property type="molecule type" value="Genomic_DNA"/>
</dbReference>